<proteinExistence type="predicted"/>
<accession>A0ACC2SZW4</accession>
<evidence type="ECO:0000313" key="2">
    <source>
        <dbReference type="Proteomes" id="UP001165960"/>
    </source>
</evidence>
<dbReference type="EMBL" id="QTSX02003856">
    <property type="protein sequence ID" value="KAJ9067827.1"/>
    <property type="molecule type" value="Genomic_DNA"/>
</dbReference>
<gene>
    <name evidence="1" type="ORF">DSO57_1035193</name>
</gene>
<evidence type="ECO:0000313" key="1">
    <source>
        <dbReference type="EMBL" id="KAJ9067827.1"/>
    </source>
</evidence>
<dbReference type="Proteomes" id="UP001165960">
    <property type="component" value="Unassembled WGS sequence"/>
</dbReference>
<name>A0ACC2SZW4_9FUNG</name>
<protein>
    <submittedName>
        <fullName evidence="1">Uncharacterized protein</fullName>
    </submittedName>
</protein>
<reference evidence="1" key="1">
    <citation type="submission" date="2022-04" db="EMBL/GenBank/DDBJ databases">
        <title>Genome of the entomopathogenic fungus Entomophthora muscae.</title>
        <authorList>
            <person name="Elya C."/>
            <person name="Lovett B.R."/>
            <person name="Lee E."/>
            <person name="Macias A.M."/>
            <person name="Hajek A.E."/>
            <person name="De Bivort B.L."/>
            <person name="Kasson M.T."/>
            <person name="De Fine Licht H.H."/>
            <person name="Stajich J.E."/>
        </authorList>
    </citation>
    <scope>NUCLEOTIDE SEQUENCE</scope>
    <source>
        <strain evidence="1">Berkeley</strain>
    </source>
</reference>
<keyword evidence="2" id="KW-1185">Reference proteome</keyword>
<organism evidence="1 2">
    <name type="scientific">Entomophthora muscae</name>
    <dbReference type="NCBI Taxonomy" id="34485"/>
    <lineage>
        <taxon>Eukaryota</taxon>
        <taxon>Fungi</taxon>
        <taxon>Fungi incertae sedis</taxon>
        <taxon>Zoopagomycota</taxon>
        <taxon>Entomophthoromycotina</taxon>
        <taxon>Entomophthoromycetes</taxon>
        <taxon>Entomophthorales</taxon>
        <taxon>Entomophthoraceae</taxon>
        <taxon>Entomophthora</taxon>
    </lineage>
</organism>
<sequence length="519" mass="57466">MQYLCLLILGVVHGLRILHTNDIHSHYDESNVDGMDCTKEQVETKVCYGGLARLKSAIDASRLKEPDSLLLDAGDQFQGTQFYGHYLGNLTWEAMNLLRYDVMAVGNHEFDDGSDNLARVAQHFAFPLVSSNINASQHPQLKKLIHNLVELPKHQIAVVGYITEKTASIGTLGKLTLKDTLTSVQAAIDQAKSKGYSRIIALSHAGYKQDIELASKLNGLALIVGGHSHSYLAPKERATMNAPPSQGLYPTPVKDKAGKTVYVVQAYCWSRFLGQIDIKFGNDGYLTSITGAPIDLDSSVIKDAGVDRLVKKWRAPFDAYSKKEIGIARDEFDRQSCHKSECTLGNLITDAMLAYREADIAILNSGDIRYHIPKGHVTVYNALTALPYNSEVVEISLTGKQIWLLLEGVVSRLSPINNAKVTSFIQVSQLHFTYNTSRPTHDKLISVQILKNNKYSPLSNTTRYSLLTTNFIANNGNNILPQITPPPQQLKSLSGVLIDYFKTNSPLTPQPLSRIFRLQ</sequence>
<comment type="caution">
    <text evidence="1">The sequence shown here is derived from an EMBL/GenBank/DDBJ whole genome shotgun (WGS) entry which is preliminary data.</text>
</comment>